<dbReference type="STRING" id="869279.SE15_07230"/>
<keyword evidence="3" id="KW-1185">Reference proteome</keyword>
<dbReference type="OrthoDB" id="144438at2"/>
<gene>
    <name evidence="2" type="ORF">SE15_07230</name>
</gene>
<dbReference type="EMBL" id="LGKO01000004">
    <property type="protein sequence ID" value="KPL83073.1"/>
    <property type="molecule type" value="Genomic_DNA"/>
</dbReference>
<proteinExistence type="predicted"/>
<dbReference type="PATRIC" id="fig|869279.4.peg.2178"/>
<accession>A0A0P6YDJ7</accession>
<evidence type="ECO:0000313" key="2">
    <source>
        <dbReference type="EMBL" id="KPL83073.1"/>
    </source>
</evidence>
<dbReference type="SMART" id="SM00933">
    <property type="entry name" value="NurA"/>
    <property type="match status" value="1"/>
</dbReference>
<name>A0A0P6YDJ7_9CHLR</name>
<organism evidence="2 3">
    <name type="scientific">Thermanaerothrix daxensis</name>
    <dbReference type="NCBI Taxonomy" id="869279"/>
    <lineage>
        <taxon>Bacteria</taxon>
        <taxon>Bacillati</taxon>
        <taxon>Chloroflexota</taxon>
        <taxon>Anaerolineae</taxon>
        <taxon>Anaerolineales</taxon>
        <taxon>Anaerolineaceae</taxon>
        <taxon>Thermanaerothrix</taxon>
    </lineage>
</organism>
<reference evidence="2 3" key="1">
    <citation type="submission" date="2015-07" db="EMBL/GenBank/DDBJ databases">
        <title>Whole genome sequence of Thermanaerothrix daxensis DSM 23592.</title>
        <authorList>
            <person name="Hemp J."/>
            <person name="Ward L.M."/>
            <person name="Pace L.A."/>
            <person name="Fischer W.W."/>
        </authorList>
    </citation>
    <scope>NUCLEOTIDE SEQUENCE [LARGE SCALE GENOMIC DNA]</scope>
    <source>
        <strain evidence="2 3">GNS-1</strain>
    </source>
</reference>
<evidence type="ECO:0000259" key="1">
    <source>
        <dbReference type="SMART" id="SM00933"/>
    </source>
</evidence>
<dbReference type="Proteomes" id="UP000050544">
    <property type="component" value="Unassembled WGS sequence"/>
</dbReference>
<sequence length="383" mass="43205">MMESVERPFGELPAALVDEVLQRTEDLSQKFLGDFERVRTHRQEWRASLEKAGLLRRDAELPYVPIPTTCGIDGSYTVERLLASDLVAAAAVAVEGLTPPSETRHWPEPRHLVWVETEAHEAETGTMLRALMIGMELQLAAQAPHEVIFLDGSLTTPLIHFNQALNKSRDTLHLHTTARFLDQASLALEAYWTILASTRSDRCWLAIPKYTTKREIGQRMGWPNTHDDRGLLSFLLEAGEFTTPWSLQQPPEPWHLNLEPLEAASRKAADHIAEKIITSLGEIQVIYYRPYSWLPALRIEMSRAVTENPARLATALHGIRHQCGTPAVLEPYPLYMADRIVKHLPKAIPTFRQITSQRIAESYQGSISEVFLGLHGYRTESGV</sequence>
<evidence type="ECO:0000313" key="3">
    <source>
        <dbReference type="Proteomes" id="UP000050544"/>
    </source>
</evidence>
<feature type="domain" description="NurA" evidence="1">
    <location>
        <begin position="67"/>
        <end position="343"/>
    </location>
</feature>
<protein>
    <submittedName>
        <fullName evidence="2">Nuclease</fullName>
    </submittedName>
</protein>
<comment type="caution">
    <text evidence="2">The sequence shown here is derived from an EMBL/GenBank/DDBJ whole genome shotgun (WGS) entry which is preliminary data.</text>
</comment>
<dbReference type="AlphaFoldDB" id="A0A0P6YDJ7"/>
<dbReference type="InterPro" id="IPR018977">
    <property type="entry name" value="NurA_domain"/>
</dbReference>
<dbReference type="RefSeq" id="WP_054521448.1">
    <property type="nucleotide sequence ID" value="NZ_LGKO01000004.1"/>
</dbReference>